<dbReference type="InterPro" id="IPR050204">
    <property type="entry name" value="AraC_XylS_family_regulators"/>
</dbReference>
<dbReference type="PRINTS" id="PR00032">
    <property type="entry name" value="HTHARAC"/>
</dbReference>
<dbReference type="PANTHER" id="PTHR46796:SF6">
    <property type="entry name" value="ARAC SUBFAMILY"/>
    <property type="match status" value="1"/>
</dbReference>
<dbReference type="AlphaFoldDB" id="A0A7T4QZ96"/>
<organism evidence="5 6">
    <name type="scientific">Spongiibacter nanhainus</name>
    <dbReference type="NCBI Taxonomy" id="2794344"/>
    <lineage>
        <taxon>Bacteria</taxon>
        <taxon>Pseudomonadati</taxon>
        <taxon>Pseudomonadota</taxon>
        <taxon>Gammaproteobacteria</taxon>
        <taxon>Cellvibrionales</taxon>
        <taxon>Spongiibacteraceae</taxon>
        <taxon>Spongiibacter</taxon>
    </lineage>
</organism>
<dbReference type="Pfam" id="PF14525">
    <property type="entry name" value="AraC_binding_2"/>
    <property type="match status" value="1"/>
</dbReference>
<keyword evidence="1" id="KW-0805">Transcription regulation</keyword>
<keyword evidence="6" id="KW-1185">Reference proteome</keyword>
<dbReference type="GO" id="GO:0043565">
    <property type="term" value="F:sequence-specific DNA binding"/>
    <property type="evidence" value="ECO:0007669"/>
    <property type="project" value="InterPro"/>
</dbReference>
<proteinExistence type="predicted"/>
<dbReference type="RefSeq" id="WP_198568930.1">
    <property type="nucleotide sequence ID" value="NZ_CP066167.1"/>
</dbReference>
<dbReference type="InterPro" id="IPR009057">
    <property type="entry name" value="Homeodomain-like_sf"/>
</dbReference>
<dbReference type="EMBL" id="CP066167">
    <property type="protein sequence ID" value="QQD17429.1"/>
    <property type="molecule type" value="Genomic_DNA"/>
</dbReference>
<name>A0A7T4QZ96_9GAMM</name>
<dbReference type="Proteomes" id="UP000596063">
    <property type="component" value="Chromosome"/>
</dbReference>
<dbReference type="SUPFAM" id="SSF46689">
    <property type="entry name" value="Homeodomain-like"/>
    <property type="match status" value="1"/>
</dbReference>
<dbReference type="PROSITE" id="PS00041">
    <property type="entry name" value="HTH_ARAC_FAMILY_1"/>
    <property type="match status" value="1"/>
</dbReference>
<dbReference type="InterPro" id="IPR018060">
    <property type="entry name" value="HTH_AraC"/>
</dbReference>
<accession>A0A7T4QZ96</accession>
<dbReference type="PROSITE" id="PS01124">
    <property type="entry name" value="HTH_ARAC_FAMILY_2"/>
    <property type="match status" value="1"/>
</dbReference>
<evidence type="ECO:0000313" key="6">
    <source>
        <dbReference type="Proteomes" id="UP000596063"/>
    </source>
</evidence>
<reference evidence="5 6" key="1">
    <citation type="submission" date="2020-12" db="EMBL/GenBank/DDBJ databases">
        <authorList>
            <person name="Shan Y."/>
        </authorList>
    </citation>
    <scope>NUCLEOTIDE SEQUENCE [LARGE SCALE GENOMIC DNA]</scope>
    <source>
        <strain evidence="6">csc3.9</strain>
    </source>
</reference>
<dbReference type="InterPro" id="IPR035418">
    <property type="entry name" value="AraC-bd_2"/>
</dbReference>
<dbReference type="InterPro" id="IPR020449">
    <property type="entry name" value="Tscrpt_reg_AraC-type_HTH"/>
</dbReference>
<evidence type="ECO:0000256" key="2">
    <source>
        <dbReference type="ARBA" id="ARBA00023125"/>
    </source>
</evidence>
<evidence type="ECO:0000313" key="5">
    <source>
        <dbReference type="EMBL" id="QQD17429.1"/>
    </source>
</evidence>
<evidence type="ECO:0000259" key="4">
    <source>
        <dbReference type="PROSITE" id="PS01124"/>
    </source>
</evidence>
<keyword evidence="3" id="KW-0804">Transcription</keyword>
<feature type="domain" description="HTH araC/xylS-type" evidence="4">
    <location>
        <begin position="224"/>
        <end position="325"/>
    </location>
</feature>
<dbReference type="Gene3D" id="1.10.10.60">
    <property type="entry name" value="Homeodomain-like"/>
    <property type="match status" value="1"/>
</dbReference>
<keyword evidence="2" id="KW-0238">DNA-binding</keyword>
<dbReference type="SMART" id="SM00342">
    <property type="entry name" value="HTH_ARAC"/>
    <property type="match status" value="1"/>
</dbReference>
<dbReference type="InterPro" id="IPR018062">
    <property type="entry name" value="HTH_AraC-typ_CS"/>
</dbReference>
<dbReference type="GO" id="GO:0003700">
    <property type="term" value="F:DNA-binding transcription factor activity"/>
    <property type="evidence" value="ECO:0007669"/>
    <property type="project" value="InterPro"/>
</dbReference>
<evidence type="ECO:0000256" key="3">
    <source>
        <dbReference type="ARBA" id="ARBA00023163"/>
    </source>
</evidence>
<evidence type="ECO:0000256" key="1">
    <source>
        <dbReference type="ARBA" id="ARBA00023015"/>
    </source>
</evidence>
<protein>
    <submittedName>
        <fullName evidence="5">Helix-turn-helix domain-containing protein</fullName>
    </submittedName>
</protein>
<dbReference type="PANTHER" id="PTHR46796">
    <property type="entry name" value="HTH-TYPE TRANSCRIPTIONAL ACTIVATOR RHAS-RELATED"/>
    <property type="match status" value="1"/>
</dbReference>
<dbReference type="Pfam" id="PF12833">
    <property type="entry name" value="HTH_18"/>
    <property type="match status" value="1"/>
</dbReference>
<dbReference type="KEGG" id="snan:I6N98_13790"/>
<sequence length="328" mass="36733">MNVPKNQLAAESAISTLGWQPTVVRSVSCFKEWKDFVRDNFPWLEFKNGSSRDFSAEISAQEVGSSSLSLIKAPAGHVKRTRHLSELTDDGLIKIMWQLNGSLRLEQDKNSCILSPGQASVCDSARPYKIEMSEGAKFAVLMLPHSYCAGWEHISESICGTTLYKGASSRSVLGTLMALTAANREDEEEDVATVLDAVQVMITKLLYRSAEQIGVKSFEDPRLNKARDHIIRNLSNSDFGPDELASAMCMSRRSLYMLFEEIDTTPVKLIREIRLEAAMRTLLDNQQKNRKITDIAFDSGFSEYATFTRLFKSQFGKTPSEFRIASCK</sequence>
<gene>
    <name evidence="5" type="ORF">I6N98_13790</name>
</gene>